<accession>A0A3B0RJG1</accession>
<dbReference type="AlphaFoldDB" id="A0A3B0RJG1"/>
<evidence type="ECO:0000313" key="1">
    <source>
        <dbReference type="EMBL" id="VAV92067.1"/>
    </source>
</evidence>
<sequence length="166" mass="18819">MKAESRMMRVAIVTILSLVVYGFAAAQARTPEIYMGKGGVFSAAWDYAVGGYDVVAYFELNEGDAPVIGADAYVADYKGVQWRFASAENLAKFKANPDQYRPQYGGYCAWAMARDKFAKGDPKVWYVYEGKLYLNVSQRYRREWLANIDRDIARANANWPKILDRP</sequence>
<dbReference type="NCBIfam" id="NF041384">
    <property type="entry name" value="YHS_seleno_dom"/>
    <property type="match status" value="1"/>
</dbReference>
<protein>
    <submittedName>
        <fullName evidence="1">Uncharacterized protein</fullName>
    </submittedName>
</protein>
<proteinExistence type="predicted"/>
<name>A0A3B0RJG1_9ZZZZ</name>
<organism evidence="1">
    <name type="scientific">hydrothermal vent metagenome</name>
    <dbReference type="NCBI Taxonomy" id="652676"/>
    <lineage>
        <taxon>unclassified sequences</taxon>
        <taxon>metagenomes</taxon>
        <taxon>ecological metagenomes</taxon>
    </lineage>
</organism>
<dbReference type="EMBL" id="UOEH01000080">
    <property type="protein sequence ID" value="VAV92067.1"/>
    <property type="molecule type" value="Genomic_DNA"/>
</dbReference>
<reference evidence="1" key="1">
    <citation type="submission" date="2018-06" db="EMBL/GenBank/DDBJ databases">
        <authorList>
            <person name="Zhirakovskaya E."/>
        </authorList>
    </citation>
    <scope>NUCLEOTIDE SEQUENCE</scope>
</reference>
<gene>
    <name evidence="1" type="ORF">MNBD_ALPHA05-1443</name>
</gene>